<evidence type="ECO:0000313" key="1">
    <source>
        <dbReference type="EMBL" id="KAJ3531996.1"/>
    </source>
</evidence>
<evidence type="ECO:0000313" key="2">
    <source>
        <dbReference type="Proteomes" id="UP001148629"/>
    </source>
</evidence>
<sequence>MADGPPPDPVGETKSHGPFLFDLNVALIVITTIVMIVRLYVRGIMTKALGVDDVLAMLAYGLAITLSSLELRLVSNGAGAPMSTLTGEQLNAFFSQLPINQLIFFMACGMVRLSILAFLPRLSRDRIFMRCVWGIGAAIVTITLTSFFFVLTECRPIADLFNAAKPNKHCIDKQKEAYVMWAHAIVGICIDLALFGLPIWVIRDKMAHGSKAFKVILVFCVGLFAIITGIIRLSFILSTDFSVNTTYKMIRVAPWTVLEVHVGLWCGCFPALQPLLRLVSFKLGLRSRLESTNKRTTRNTGTGVPSGNWPGANGYIKQSSIADRGHESDGASARVMVTGGESTTEFMELPDADHGIRMTTDVTVKVEEGGIPLPLGAWAVGHQSTAERCLQRPTASEWTLTATIVTPAELVAHQLQMTHANLQDDLSNFAKHARDGKVSLHTPPANELHVGLGKSGSGQATVAKVLSTVTVAPRGSRGVVQMGLICPSNGTALWIREEFLEAGNLKNSFCCDDDWFGVDLNDGGGSACSRRGASLATNEATAEQYTRTASICTEATSATTRHETTTSDPTEAASTGSSLEDNTDGDEASISGGAIAGIAIGSIAGVGLLGAAAFWIFRRRSVLRKGEQKSEYATAQQWNYVASEMDARPVYELPGKEPRRELDADNSRMT</sequence>
<reference evidence="1" key="1">
    <citation type="submission" date="2022-08" db="EMBL/GenBank/DDBJ databases">
        <title>Genome Sequence of Fusarium decemcellulare.</title>
        <authorList>
            <person name="Buettner E."/>
        </authorList>
    </citation>
    <scope>NUCLEOTIDE SEQUENCE</scope>
    <source>
        <strain evidence="1">Babe19</strain>
    </source>
</reference>
<protein>
    <submittedName>
        <fullName evidence="1">Uncharacterized protein</fullName>
    </submittedName>
</protein>
<comment type="caution">
    <text evidence="1">The sequence shown here is derived from an EMBL/GenBank/DDBJ whole genome shotgun (WGS) entry which is preliminary data.</text>
</comment>
<accession>A0ACC1S4W4</accession>
<name>A0ACC1S4W4_9HYPO</name>
<proteinExistence type="predicted"/>
<keyword evidence="2" id="KW-1185">Reference proteome</keyword>
<gene>
    <name evidence="1" type="ORF">NM208_g8633</name>
</gene>
<dbReference type="Proteomes" id="UP001148629">
    <property type="component" value="Unassembled WGS sequence"/>
</dbReference>
<dbReference type="EMBL" id="JANRMS010001004">
    <property type="protein sequence ID" value="KAJ3531996.1"/>
    <property type="molecule type" value="Genomic_DNA"/>
</dbReference>
<organism evidence="1 2">
    <name type="scientific">Fusarium decemcellulare</name>
    <dbReference type="NCBI Taxonomy" id="57161"/>
    <lineage>
        <taxon>Eukaryota</taxon>
        <taxon>Fungi</taxon>
        <taxon>Dikarya</taxon>
        <taxon>Ascomycota</taxon>
        <taxon>Pezizomycotina</taxon>
        <taxon>Sordariomycetes</taxon>
        <taxon>Hypocreomycetidae</taxon>
        <taxon>Hypocreales</taxon>
        <taxon>Nectriaceae</taxon>
        <taxon>Fusarium</taxon>
        <taxon>Fusarium decemcellulare species complex</taxon>
    </lineage>
</organism>